<evidence type="ECO:0000313" key="2">
    <source>
        <dbReference type="Proteomes" id="UP000046395"/>
    </source>
</evidence>
<organism evidence="2 3">
    <name type="scientific">Trichuris muris</name>
    <name type="common">Mouse whipworm</name>
    <dbReference type="NCBI Taxonomy" id="70415"/>
    <lineage>
        <taxon>Eukaryota</taxon>
        <taxon>Metazoa</taxon>
        <taxon>Ecdysozoa</taxon>
        <taxon>Nematoda</taxon>
        <taxon>Enoplea</taxon>
        <taxon>Dorylaimia</taxon>
        <taxon>Trichinellida</taxon>
        <taxon>Trichuridae</taxon>
        <taxon>Trichuris</taxon>
    </lineage>
</organism>
<accession>A0A5S6QZR9</accession>
<dbReference type="AlphaFoldDB" id="A0A5S6QZR9"/>
<name>A0A5S6QZR9_TRIMR</name>
<reference evidence="3" key="1">
    <citation type="submission" date="2019-12" db="UniProtKB">
        <authorList>
            <consortium name="WormBaseParasite"/>
        </authorList>
    </citation>
    <scope>IDENTIFICATION</scope>
</reference>
<feature type="compositionally biased region" description="Basic residues" evidence="1">
    <location>
        <begin position="132"/>
        <end position="143"/>
    </location>
</feature>
<evidence type="ECO:0000256" key="1">
    <source>
        <dbReference type="SAM" id="MobiDB-lite"/>
    </source>
</evidence>
<dbReference type="Proteomes" id="UP000046395">
    <property type="component" value="Unassembled WGS sequence"/>
</dbReference>
<keyword evidence="2" id="KW-1185">Reference proteome</keyword>
<feature type="region of interest" description="Disordered" evidence="1">
    <location>
        <begin position="130"/>
        <end position="180"/>
    </location>
</feature>
<proteinExistence type="predicted"/>
<protein>
    <submittedName>
        <fullName evidence="3">Uncharacterized protein</fullName>
    </submittedName>
</protein>
<dbReference type="WBParaSite" id="TMUE_3000012407.1">
    <property type="protein sequence ID" value="TMUE_3000012407.1"/>
    <property type="gene ID" value="WBGene00301554"/>
</dbReference>
<evidence type="ECO:0000313" key="3">
    <source>
        <dbReference type="WBParaSite" id="TMUE_3000012407.1"/>
    </source>
</evidence>
<sequence length="180" mass="19818">MMRMATCSSMRPSLMKCSLSTSGRGLFVFRSYTSSIFSLWNGGNGTSARSVERFDAENAQTTTAHSLFITRSAAALVTFVGQTLAIVPLRSSLFQWSHIAKGAFAMHDKSALQRPHLLEWRDVGRPCAQRWATKRKGRARPSPHKAPVPRSSATENGSAPREARKEKRAHRSQGGADGWV</sequence>